<dbReference type="eggNOG" id="COG1442">
    <property type="taxonomic scope" value="Bacteria"/>
</dbReference>
<keyword evidence="3" id="KW-1185">Reference proteome</keyword>
<dbReference type="AlphaFoldDB" id="G9YHY5"/>
<sequence length="102" mass="12264">MKKNRKELYYTASDQPNKITGDSFCTWLFTILFELEKRIDLTGRSVYEKRVFGFLAERLFNVWLEKQNIKIYETDVVMLEHGDWLKKGWHFLKRKILAGNNT</sequence>
<protein>
    <recommendedName>
        <fullName evidence="1">DUF4422 domain-containing protein</fullName>
    </recommendedName>
</protein>
<organism evidence="2 3">
    <name type="scientific">Anaeroglobus geminatus F0357</name>
    <dbReference type="NCBI Taxonomy" id="861450"/>
    <lineage>
        <taxon>Bacteria</taxon>
        <taxon>Bacillati</taxon>
        <taxon>Bacillota</taxon>
        <taxon>Negativicutes</taxon>
        <taxon>Veillonellales</taxon>
        <taxon>Veillonellaceae</taxon>
        <taxon>Anaeroglobus</taxon>
    </lineage>
</organism>
<accession>G9YHY5</accession>
<evidence type="ECO:0000313" key="2">
    <source>
        <dbReference type="EMBL" id="EHM40332.1"/>
    </source>
</evidence>
<comment type="caution">
    <text evidence="2">The sequence shown here is derived from an EMBL/GenBank/DDBJ whole genome shotgun (WGS) entry which is preliminary data.</text>
</comment>
<dbReference type="Proteomes" id="UP000005481">
    <property type="component" value="Unassembled WGS sequence"/>
</dbReference>
<feature type="domain" description="DUF4422" evidence="1">
    <location>
        <begin position="21"/>
        <end position="67"/>
    </location>
</feature>
<proteinExistence type="predicted"/>
<reference evidence="2 3" key="1">
    <citation type="submission" date="2011-08" db="EMBL/GenBank/DDBJ databases">
        <authorList>
            <person name="Weinstock G."/>
            <person name="Sodergren E."/>
            <person name="Clifton S."/>
            <person name="Fulton L."/>
            <person name="Fulton B."/>
            <person name="Courtney L."/>
            <person name="Fronick C."/>
            <person name="Harrison M."/>
            <person name="Strong C."/>
            <person name="Farmer C."/>
            <person name="Delahaunty K."/>
            <person name="Markovic C."/>
            <person name="Hall O."/>
            <person name="Minx P."/>
            <person name="Tomlinson C."/>
            <person name="Mitreva M."/>
            <person name="Hou S."/>
            <person name="Chen J."/>
            <person name="Wollam A."/>
            <person name="Pepin K.H."/>
            <person name="Johnson M."/>
            <person name="Bhonagiri V."/>
            <person name="Zhang X."/>
            <person name="Suruliraj S."/>
            <person name="Warren W."/>
            <person name="Chinwalla A."/>
            <person name="Mardis E.R."/>
            <person name="Wilson R.K."/>
        </authorList>
    </citation>
    <scope>NUCLEOTIDE SEQUENCE [LARGE SCALE GENOMIC DNA]</scope>
    <source>
        <strain evidence="2 3">F0357</strain>
    </source>
</reference>
<dbReference type="RefSeq" id="WP_006790245.1">
    <property type="nucleotide sequence ID" value="NZ_JH417590.1"/>
</dbReference>
<dbReference type="HOGENOM" id="CLU_2271541_0_0_9"/>
<dbReference type="PATRIC" id="fig|861450.3.peg.1184"/>
<gene>
    <name evidence="2" type="ORF">HMPREF0080_01269</name>
</gene>
<evidence type="ECO:0000313" key="3">
    <source>
        <dbReference type="Proteomes" id="UP000005481"/>
    </source>
</evidence>
<dbReference type="OrthoDB" id="9798746at2"/>
<dbReference type="InterPro" id="IPR025536">
    <property type="entry name" value="DUF4422"/>
</dbReference>
<name>G9YHY5_9FIRM</name>
<evidence type="ECO:0000259" key="1">
    <source>
        <dbReference type="Pfam" id="PF14393"/>
    </source>
</evidence>
<dbReference type="EMBL" id="AGCJ01000048">
    <property type="protein sequence ID" value="EHM40332.1"/>
    <property type="molecule type" value="Genomic_DNA"/>
</dbReference>
<dbReference type="STRING" id="861450.HMPREF0080_01269"/>
<dbReference type="Pfam" id="PF14393">
    <property type="entry name" value="DUF4422"/>
    <property type="match status" value="1"/>
</dbReference>